<dbReference type="AlphaFoldDB" id="A0ABD3EZ02"/>
<accession>A0ABD3EZ02</accession>
<dbReference type="EMBL" id="JBIMZQ010000047">
    <property type="protein sequence ID" value="KAL3659309.1"/>
    <property type="molecule type" value="Genomic_DNA"/>
</dbReference>
<proteinExistence type="predicted"/>
<evidence type="ECO:0000313" key="1">
    <source>
        <dbReference type="EMBL" id="KAL3659309.1"/>
    </source>
</evidence>
<protein>
    <submittedName>
        <fullName evidence="1">Uncharacterized protein</fullName>
    </submittedName>
</protein>
<reference evidence="1 2" key="1">
    <citation type="submission" date="2024-09" db="EMBL/GenBank/DDBJ databases">
        <title>Genome sequencing and assembly of Phytophthora oleae, isolate VK10A, causative agent of rot of olive drupes.</title>
        <authorList>
            <person name="Conti Taguali S."/>
            <person name="Riolo M."/>
            <person name="La Spada F."/>
            <person name="Cacciola S.O."/>
            <person name="Dionisio G."/>
        </authorList>
    </citation>
    <scope>NUCLEOTIDE SEQUENCE [LARGE SCALE GENOMIC DNA]</scope>
    <source>
        <strain evidence="1 2">VK10A</strain>
    </source>
</reference>
<sequence length="163" mass="19358">MNGECSQVVWLEVTRRDYYNFSVRSNEAVGHWVFVLAGTSSTCHCDKKNAELNEFIRVLYKKKIGEITSRWNDSSDELRNARFWKSTEDWANRERIEFQHAQVKLGDLFDYYTTNGVLESPGWVQFKYVVEDYLQNNPKVKYHPSRVQAFIEERGIDRLEEME</sequence>
<gene>
    <name evidence="1" type="ORF">V7S43_015580</name>
</gene>
<organism evidence="1 2">
    <name type="scientific">Phytophthora oleae</name>
    <dbReference type="NCBI Taxonomy" id="2107226"/>
    <lineage>
        <taxon>Eukaryota</taxon>
        <taxon>Sar</taxon>
        <taxon>Stramenopiles</taxon>
        <taxon>Oomycota</taxon>
        <taxon>Peronosporomycetes</taxon>
        <taxon>Peronosporales</taxon>
        <taxon>Peronosporaceae</taxon>
        <taxon>Phytophthora</taxon>
    </lineage>
</organism>
<name>A0ABD3EZ02_9STRA</name>
<evidence type="ECO:0000313" key="2">
    <source>
        <dbReference type="Proteomes" id="UP001632037"/>
    </source>
</evidence>
<keyword evidence="2" id="KW-1185">Reference proteome</keyword>
<dbReference type="Proteomes" id="UP001632037">
    <property type="component" value="Unassembled WGS sequence"/>
</dbReference>
<comment type="caution">
    <text evidence="1">The sequence shown here is derived from an EMBL/GenBank/DDBJ whole genome shotgun (WGS) entry which is preliminary data.</text>
</comment>